<reference evidence="3 4" key="1">
    <citation type="submission" date="2013-08" db="EMBL/GenBank/DDBJ databases">
        <title>The genome sequence of Knoellia subterranea.</title>
        <authorList>
            <person name="Zhu W."/>
            <person name="Wang G."/>
        </authorList>
    </citation>
    <scope>NUCLEOTIDE SEQUENCE [LARGE SCALE GENOMIC DNA]</scope>
    <source>
        <strain evidence="3 4">KCTC 19937</strain>
    </source>
</reference>
<dbReference type="OrthoDB" id="1413770at2"/>
<accession>A0A0A0JKS9</accession>
<dbReference type="InterPro" id="IPR042171">
    <property type="entry name" value="Acyl-CoA_hotdog"/>
</dbReference>
<evidence type="ECO:0000313" key="4">
    <source>
        <dbReference type="Proteomes" id="UP000030011"/>
    </source>
</evidence>
<dbReference type="InterPro" id="IPR049450">
    <property type="entry name" value="ACOT8-like_C"/>
</dbReference>
<dbReference type="SUPFAM" id="SSF54637">
    <property type="entry name" value="Thioesterase/thiol ester dehydrase-isomerase"/>
    <property type="match status" value="1"/>
</dbReference>
<keyword evidence="4" id="KW-1185">Reference proteome</keyword>
<organism evidence="3 4">
    <name type="scientific">Knoellia subterranea KCTC 19937</name>
    <dbReference type="NCBI Taxonomy" id="1385521"/>
    <lineage>
        <taxon>Bacteria</taxon>
        <taxon>Bacillati</taxon>
        <taxon>Actinomycetota</taxon>
        <taxon>Actinomycetes</taxon>
        <taxon>Micrococcales</taxon>
        <taxon>Intrasporangiaceae</taxon>
        <taxon>Knoellia</taxon>
    </lineage>
</organism>
<gene>
    <name evidence="3" type="ORF">N803_11715</name>
</gene>
<proteinExistence type="predicted"/>
<dbReference type="AlphaFoldDB" id="A0A0A0JKS9"/>
<name>A0A0A0JKS9_9MICO</name>
<sequence>MAYFERTGPTTFRATEHTGGAWTLDEQHIAPALGLLAHVVEVDRDARRPDGDQLPLARLSFDILGTLPIDEVEVETRVVRPGRTIELVEATMSHDGRPAVVLRAWLLRTGDTEAVAGTHRTPIPSPADTPEWDPTTVWPGGFIKVAQLRREQAAPGRGHFWVRTDEPLVGDEDVSPTAAAIGLFDIANGMTVREDPTKVAFPNLDLTAHLVRAPRPGWIGFDTSVTFGDNGIGLTSSILHDENGPIGTLNQILTVRPNV</sequence>
<comment type="caution">
    <text evidence="3">The sequence shown here is derived from an EMBL/GenBank/DDBJ whole genome shotgun (WGS) entry which is preliminary data.</text>
</comment>
<dbReference type="Proteomes" id="UP000030011">
    <property type="component" value="Unassembled WGS sequence"/>
</dbReference>
<dbReference type="Pfam" id="PF20789">
    <property type="entry name" value="4HBT_3C"/>
    <property type="match status" value="1"/>
</dbReference>
<evidence type="ECO:0008006" key="5">
    <source>
        <dbReference type="Google" id="ProtNLM"/>
    </source>
</evidence>
<dbReference type="Gene3D" id="2.40.160.210">
    <property type="entry name" value="Acyl-CoA thioesterase, double hotdog domain"/>
    <property type="match status" value="1"/>
</dbReference>
<dbReference type="STRING" id="1385521.N803_11715"/>
<protein>
    <recommendedName>
        <fullName evidence="5">Thioesterase</fullName>
    </recommendedName>
</protein>
<dbReference type="InterPro" id="IPR049449">
    <property type="entry name" value="TesB_ACOT8-like_N"/>
</dbReference>
<evidence type="ECO:0000313" key="3">
    <source>
        <dbReference type="EMBL" id="KGN37718.1"/>
    </source>
</evidence>
<dbReference type="eggNOG" id="COG2050">
    <property type="taxonomic scope" value="Bacteria"/>
</dbReference>
<dbReference type="RefSeq" id="WP_035904128.1">
    <property type="nucleotide sequence ID" value="NZ_AVPK01000004.1"/>
</dbReference>
<dbReference type="EMBL" id="AVPK01000004">
    <property type="protein sequence ID" value="KGN37718.1"/>
    <property type="molecule type" value="Genomic_DNA"/>
</dbReference>
<dbReference type="Pfam" id="PF13622">
    <property type="entry name" value="4HBT_3"/>
    <property type="match status" value="1"/>
</dbReference>
<feature type="domain" description="Acyl-CoA thioesterase-like N-terminal HotDog" evidence="1">
    <location>
        <begin position="22"/>
        <end position="106"/>
    </location>
</feature>
<evidence type="ECO:0000259" key="1">
    <source>
        <dbReference type="Pfam" id="PF13622"/>
    </source>
</evidence>
<evidence type="ECO:0000259" key="2">
    <source>
        <dbReference type="Pfam" id="PF20789"/>
    </source>
</evidence>
<feature type="domain" description="Acyl-CoA thioesterase-like C-terminal" evidence="2">
    <location>
        <begin position="135"/>
        <end position="255"/>
    </location>
</feature>
<dbReference type="InterPro" id="IPR029069">
    <property type="entry name" value="HotDog_dom_sf"/>
</dbReference>